<feature type="compositionally biased region" description="Polar residues" evidence="1">
    <location>
        <begin position="34"/>
        <end position="47"/>
    </location>
</feature>
<dbReference type="VEuPathDB" id="FungiDB:HpaG810764"/>
<dbReference type="HOGENOM" id="CLU_814958_0_0_1"/>
<dbReference type="InParanoid" id="M4BW63"/>
<dbReference type="STRING" id="559515.M4BW63"/>
<dbReference type="EMBL" id="JH597993">
    <property type="status" value="NOT_ANNOTATED_CDS"/>
    <property type="molecule type" value="Genomic_DNA"/>
</dbReference>
<dbReference type="Proteomes" id="UP000011713">
    <property type="component" value="Unassembled WGS sequence"/>
</dbReference>
<sequence length="341" mass="35759">MSIELSPGNLGLSKGFDMSFASSTRSSQSTSFQPNTSVASSTDSSVFNTKGGVSPTTAFCSRKVGGSFSYQYRESEDEKRPIAADLAASTTFHLTGLIGNGQTSSRGGGGGGLNQSRAAKSGRKLSAPDEYAELVTTTNAHGNVDHLMHPRGSPMREMVMQADFTQSGFSQNELEVSMGPDGDNFNFVASLPVKRAPGMAVRASDESLGPDSPLARSGRRPGLAYDALSSVSRDKRSALRHQQMGTEVDLNAMSTVSFLSESSISSTSTSDSLTTSLHVSAYEPCMPLLQQLSSAGDSDYGEEIVSDRVSLASSEDAKMARSGSLIALKLEANSGSSEIAI</sequence>
<name>M4BW63_HYAAE</name>
<feature type="region of interest" description="Disordered" evidence="1">
    <location>
        <begin position="202"/>
        <end position="221"/>
    </location>
</feature>
<evidence type="ECO:0000313" key="3">
    <source>
        <dbReference type="Proteomes" id="UP000011713"/>
    </source>
</evidence>
<dbReference type="eggNOG" id="ENOG502SI12">
    <property type="taxonomic scope" value="Eukaryota"/>
</dbReference>
<reference evidence="2" key="2">
    <citation type="submission" date="2015-06" db="UniProtKB">
        <authorList>
            <consortium name="EnsemblProtists"/>
        </authorList>
    </citation>
    <scope>IDENTIFICATION</scope>
    <source>
        <strain evidence="2">Emoy2</strain>
    </source>
</reference>
<keyword evidence="3" id="KW-1185">Reference proteome</keyword>
<feature type="region of interest" description="Disordered" evidence="1">
    <location>
        <begin position="24"/>
        <end position="47"/>
    </location>
</feature>
<organism evidence="2 3">
    <name type="scientific">Hyaloperonospora arabidopsidis (strain Emoy2)</name>
    <name type="common">Downy mildew agent</name>
    <name type="synonym">Peronospora arabidopsidis</name>
    <dbReference type="NCBI Taxonomy" id="559515"/>
    <lineage>
        <taxon>Eukaryota</taxon>
        <taxon>Sar</taxon>
        <taxon>Stramenopiles</taxon>
        <taxon>Oomycota</taxon>
        <taxon>Peronosporomycetes</taxon>
        <taxon>Peronosporales</taxon>
        <taxon>Peronosporaceae</taxon>
        <taxon>Hyaloperonospora</taxon>
    </lineage>
</organism>
<evidence type="ECO:0000256" key="1">
    <source>
        <dbReference type="SAM" id="MobiDB-lite"/>
    </source>
</evidence>
<reference evidence="3" key="1">
    <citation type="journal article" date="2010" name="Science">
        <title>Signatures of adaptation to obligate biotrophy in the Hyaloperonospora arabidopsidis genome.</title>
        <authorList>
            <person name="Baxter L."/>
            <person name="Tripathy S."/>
            <person name="Ishaque N."/>
            <person name="Boot N."/>
            <person name="Cabral A."/>
            <person name="Kemen E."/>
            <person name="Thines M."/>
            <person name="Ah-Fong A."/>
            <person name="Anderson R."/>
            <person name="Badejoko W."/>
            <person name="Bittner-Eddy P."/>
            <person name="Boore J.L."/>
            <person name="Chibucos M.C."/>
            <person name="Coates M."/>
            <person name="Dehal P."/>
            <person name="Delehaunty K."/>
            <person name="Dong S."/>
            <person name="Downton P."/>
            <person name="Dumas B."/>
            <person name="Fabro G."/>
            <person name="Fronick C."/>
            <person name="Fuerstenberg S.I."/>
            <person name="Fulton L."/>
            <person name="Gaulin E."/>
            <person name="Govers F."/>
            <person name="Hughes L."/>
            <person name="Humphray S."/>
            <person name="Jiang R.H."/>
            <person name="Judelson H."/>
            <person name="Kamoun S."/>
            <person name="Kyung K."/>
            <person name="Meijer H."/>
            <person name="Minx P."/>
            <person name="Morris P."/>
            <person name="Nelson J."/>
            <person name="Phuntumart V."/>
            <person name="Qutob D."/>
            <person name="Rehmany A."/>
            <person name="Rougon-Cardoso A."/>
            <person name="Ryden P."/>
            <person name="Torto-Alalibo T."/>
            <person name="Studholme D."/>
            <person name="Wang Y."/>
            <person name="Win J."/>
            <person name="Wood J."/>
            <person name="Clifton S.W."/>
            <person name="Rogers J."/>
            <person name="Van den Ackerveken G."/>
            <person name="Jones J.D."/>
            <person name="McDowell J.M."/>
            <person name="Beynon J."/>
            <person name="Tyler B.M."/>
        </authorList>
    </citation>
    <scope>NUCLEOTIDE SEQUENCE [LARGE SCALE GENOMIC DNA]</scope>
    <source>
        <strain evidence="3">Emoy2</strain>
    </source>
</reference>
<proteinExistence type="predicted"/>
<dbReference type="EnsemblProtists" id="HpaT810764">
    <property type="protein sequence ID" value="HpaP810764"/>
    <property type="gene ID" value="HpaG810764"/>
</dbReference>
<protein>
    <submittedName>
        <fullName evidence="2">Uncharacterized protein</fullName>
    </submittedName>
</protein>
<accession>M4BW63</accession>
<feature type="compositionally biased region" description="Low complexity" evidence="1">
    <location>
        <begin position="24"/>
        <end position="33"/>
    </location>
</feature>
<dbReference type="AlphaFoldDB" id="M4BW63"/>
<feature type="region of interest" description="Disordered" evidence="1">
    <location>
        <begin position="99"/>
        <end position="127"/>
    </location>
</feature>
<evidence type="ECO:0000313" key="2">
    <source>
        <dbReference type="EnsemblProtists" id="HpaP810764"/>
    </source>
</evidence>